<proteinExistence type="predicted"/>
<evidence type="ECO:0000256" key="4">
    <source>
        <dbReference type="ARBA" id="ARBA00067023"/>
    </source>
</evidence>
<accession>A0A0C5FNK1</accession>
<evidence type="ECO:0000256" key="5">
    <source>
        <dbReference type="SAM" id="MobiDB-lite"/>
    </source>
</evidence>
<dbReference type="InterPro" id="IPR044151">
    <property type="entry name" value="ALDH_KGSADH"/>
</dbReference>
<dbReference type="InterPro" id="IPR050740">
    <property type="entry name" value="Aldehyde_DH_Superfamily"/>
</dbReference>
<sequence>MEATAQEVDAAVRAAHDARGALADRGVRAAFLRTAAEELEAAKDGLVETADAETALGTVRLTGELARTCYQLRAFADIVDEGAFLDVVIDHPDDTATPPVPDLRRYKVPLGVVAVYSASNFPFAFSVPGGDTASALAAGCPVVVKAHPDHPALSERVAAVLRRAAARHGLPEAVVGLVHGFEAGIELIKHPLVAAAGFTGSVRGGRALFDAAAARPVPIPFHGELGSLNPVLVTEAAAAERAEEIGSGLAGSMTLGVGQFCVKPGLVFAPSGDAGDRLVKSLTDTVGGTGAGVLLDHRMRENFVAGVAERAQLPDVEAPVAPGAGDEHTVSPGFLTVPAGRLVEEGEHDLLLEECFGPVTVVARYEDEAEVRSVLTRLPGNLTATVHLSEREAAGEGRGTEILEELTPLAGRVLVNAWPTGVAVAPAQHHGGPYPATTSTSTSVGGTAVERWLRPVAYQNTPEALLPPELRDDNPLGLPRRFNGRLER</sequence>
<dbReference type="Gene3D" id="3.40.605.10">
    <property type="entry name" value="Aldehyde Dehydrogenase, Chain A, domain 1"/>
    <property type="match status" value="1"/>
</dbReference>
<dbReference type="KEGG" id="scw:TU94_07955"/>
<dbReference type="InterPro" id="IPR016162">
    <property type="entry name" value="Ald_DH_N"/>
</dbReference>
<dbReference type="Gene3D" id="3.40.309.10">
    <property type="entry name" value="Aldehyde Dehydrogenase, Chain A, domain 2"/>
    <property type="match status" value="1"/>
</dbReference>
<dbReference type="InterPro" id="IPR016163">
    <property type="entry name" value="Ald_DH_C"/>
</dbReference>
<feature type="domain" description="Aldehyde dehydrogenase" evidence="6">
    <location>
        <begin position="2"/>
        <end position="425"/>
    </location>
</feature>
<protein>
    <recommendedName>
        <fullName evidence="4">2,5-dioxovalerate dehydrogenase</fullName>
        <ecNumber evidence="4">1.2.1.26</ecNumber>
    </recommendedName>
</protein>
<evidence type="ECO:0000256" key="1">
    <source>
        <dbReference type="ARBA" id="ARBA00023002"/>
    </source>
</evidence>
<reference evidence="7 8" key="1">
    <citation type="submission" date="2015-02" db="EMBL/GenBank/DDBJ databases">
        <title>Genome sequence of thermotolerant Streptomyces cyaneogriseus subsp. Noncyanogenus NMWT1, the producer of nematocidal antibiotics nemadectin.</title>
        <authorList>
            <person name="Wang H."/>
            <person name="Li C."/>
            <person name="Xiang W."/>
            <person name="Wang X."/>
        </authorList>
    </citation>
    <scope>NUCLEOTIDE SEQUENCE [LARGE SCALE GENOMIC DNA]</scope>
    <source>
        <strain evidence="7 8">NMWT 1</strain>
    </source>
</reference>
<dbReference type="SUPFAM" id="SSF53720">
    <property type="entry name" value="ALDH-like"/>
    <property type="match status" value="1"/>
</dbReference>
<dbReference type="HOGENOM" id="CLU_027555_0_0_11"/>
<feature type="region of interest" description="Disordered" evidence="5">
    <location>
        <begin position="465"/>
        <end position="488"/>
    </location>
</feature>
<dbReference type="EMBL" id="CP010849">
    <property type="protein sequence ID" value="AJP01427.1"/>
    <property type="molecule type" value="Genomic_DNA"/>
</dbReference>
<evidence type="ECO:0000313" key="7">
    <source>
        <dbReference type="EMBL" id="AJP01427.1"/>
    </source>
</evidence>
<dbReference type="EC" id="1.2.1.26" evidence="4"/>
<evidence type="ECO:0000256" key="3">
    <source>
        <dbReference type="ARBA" id="ARBA00051918"/>
    </source>
</evidence>
<dbReference type="GO" id="GO:0047533">
    <property type="term" value="F:2,5-dioxovalerate dehydrogenase (NADP+) activity"/>
    <property type="evidence" value="ECO:0007669"/>
    <property type="project" value="UniProtKB-EC"/>
</dbReference>
<keyword evidence="1" id="KW-0560">Oxidoreductase</keyword>
<comment type="catalytic activity">
    <reaction evidence="3">
        <text>2,5-dioxopentanoate + NADP(+) + H2O = 2-oxoglutarate + NADPH + 2 H(+)</text>
        <dbReference type="Rhea" id="RHEA:11296"/>
        <dbReference type="ChEBI" id="CHEBI:15377"/>
        <dbReference type="ChEBI" id="CHEBI:15378"/>
        <dbReference type="ChEBI" id="CHEBI:16810"/>
        <dbReference type="ChEBI" id="CHEBI:57783"/>
        <dbReference type="ChEBI" id="CHEBI:58136"/>
        <dbReference type="ChEBI" id="CHEBI:58349"/>
        <dbReference type="EC" id="1.2.1.26"/>
    </reaction>
</comment>
<comment type="catalytic activity">
    <reaction evidence="2">
        <text>2,5-dioxopentanoate + NAD(+) + H2O = 2-oxoglutarate + NADH + 2 H(+)</text>
        <dbReference type="Rhea" id="RHEA:47152"/>
        <dbReference type="ChEBI" id="CHEBI:15377"/>
        <dbReference type="ChEBI" id="CHEBI:15378"/>
        <dbReference type="ChEBI" id="CHEBI:16810"/>
        <dbReference type="ChEBI" id="CHEBI:57540"/>
        <dbReference type="ChEBI" id="CHEBI:57945"/>
        <dbReference type="ChEBI" id="CHEBI:58136"/>
    </reaction>
</comment>
<dbReference type="Pfam" id="PF00171">
    <property type="entry name" value="Aldedh"/>
    <property type="match status" value="1"/>
</dbReference>
<keyword evidence="8" id="KW-1185">Reference proteome</keyword>
<evidence type="ECO:0000259" key="6">
    <source>
        <dbReference type="Pfam" id="PF00171"/>
    </source>
</evidence>
<organism evidence="7 8">
    <name type="scientific">Streptomyces cyaneogriseus subsp. noncyanogenus</name>
    <dbReference type="NCBI Taxonomy" id="477245"/>
    <lineage>
        <taxon>Bacteria</taxon>
        <taxon>Bacillati</taxon>
        <taxon>Actinomycetota</taxon>
        <taxon>Actinomycetes</taxon>
        <taxon>Kitasatosporales</taxon>
        <taxon>Streptomycetaceae</taxon>
        <taxon>Streptomyces</taxon>
    </lineage>
</organism>
<dbReference type="FunFam" id="3.40.605.10:FF:000037">
    <property type="entry name" value="NADP-dependent fatty aldehyde dehydrogenase"/>
    <property type="match status" value="1"/>
</dbReference>
<evidence type="ECO:0000256" key="2">
    <source>
        <dbReference type="ARBA" id="ARBA00050769"/>
    </source>
</evidence>
<dbReference type="Proteomes" id="UP000032234">
    <property type="component" value="Chromosome"/>
</dbReference>
<gene>
    <name evidence="7" type="ORF">TU94_07955</name>
</gene>
<dbReference type="PATRIC" id="fig|477245.3.peg.1716"/>
<dbReference type="PANTHER" id="PTHR43353:SF3">
    <property type="entry name" value="ALDEHYDE DEHYDROGENASE-RELATED"/>
    <property type="match status" value="1"/>
</dbReference>
<dbReference type="AlphaFoldDB" id="A0A0C5FNK1"/>
<name>A0A0C5FNK1_9ACTN</name>
<dbReference type="PANTHER" id="PTHR43353">
    <property type="entry name" value="SUCCINATE-SEMIALDEHYDE DEHYDROGENASE, MITOCHONDRIAL"/>
    <property type="match status" value="1"/>
</dbReference>
<dbReference type="InterPro" id="IPR016161">
    <property type="entry name" value="Ald_DH/histidinol_DH"/>
</dbReference>
<dbReference type="InterPro" id="IPR015590">
    <property type="entry name" value="Aldehyde_DH_dom"/>
</dbReference>
<evidence type="ECO:0000313" key="8">
    <source>
        <dbReference type="Proteomes" id="UP000032234"/>
    </source>
</evidence>
<dbReference type="CDD" id="cd07129">
    <property type="entry name" value="ALDH_KGSADH"/>
    <property type="match status" value="1"/>
</dbReference>
<dbReference type="STRING" id="477245.TU94_07955"/>